<reference evidence="2" key="1">
    <citation type="journal article" date="2019" name="Int. J. Syst. Evol. Microbiol.">
        <title>The Global Catalogue of Microorganisms (GCM) 10K type strain sequencing project: providing services to taxonomists for standard genome sequencing and annotation.</title>
        <authorList>
            <consortium name="The Broad Institute Genomics Platform"/>
            <consortium name="The Broad Institute Genome Sequencing Center for Infectious Disease"/>
            <person name="Wu L."/>
            <person name="Ma J."/>
        </authorList>
    </citation>
    <scope>NUCLEOTIDE SEQUENCE [LARGE SCALE GENOMIC DNA]</scope>
    <source>
        <strain evidence="2">JCM 17983</strain>
    </source>
</reference>
<keyword evidence="2" id="KW-1185">Reference proteome</keyword>
<dbReference type="InterPro" id="IPR011335">
    <property type="entry name" value="Restrct_endonuc-II-like"/>
</dbReference>
<gene>
    <name evidence="1" type="ORF">GCM10023203_21380</name>
</gene>
<dbReference type="EMBL" id="BAABHQ010000004">
    <property type="protein sequence ID" value="GAA4871610.1"/>
    <property type="molecule type" value="Genomic_DNA"/>
</dbReference>
<protein>
    <submittedName>
        <fullName evidence="1">Type IV toxin-antitoxin system AbiEi family antitoxin domain-containing protein</fullName>
    </submittedName>
</protein>
<dbReference type="Gene3D" id="3.40.960.10">
    <property type="entry name" value="VSR Endonuclease"/>
    <property type="match status" value="1"/>
</dbReference>
<name>A0ABP9E8Z2_9PSEU</name>
<accession>A0ABP9E8Z2</accession>
<evidence type="ECO:0000313" key="2">
    <source>
        <dbReference type="Proteomes" id="UP001500457"/>
    </source>
</evidence>
<proteinExistence type="predicted"/>
<dbReference type="RefSeq" id="WP_274233842.1">
    <property type="nucleotide sequence ID" value="NZ_BAABHQ010000004.1"/>
</dbReference>
<organism evidence="1 2">
    <name type="scientific">Actinomycetospora straminea</name>
    <dbReference type="NCBI Taxonomy" id="663607"/>
    <lineage>
        <taxon>Bacteria</taxon>
        <taxon>Bacillati</taxon>
        <taxon>Actinomycetota</taxon>
        <taxon>Actinomycetes</taxon>
        <taxon>Pseudonocardiales</taxon>
        <taxon>Pseudonocardiaceae</taxon>
        <taxon>Actinomycetospora</taxon>
    </lineage>
</organism>
<evidence type="ECO:0000313" key="1">
    <source>
        <dbReference type="EMBL" id="GAA4871610.1"/>
    </source>
</evidence>
<dbReference type="Proteomes" id="UP001500457">
    <property type="component" value="Unassembled WGS sequence"/>
</dbReference>
<comment type="caution">
    <text evidence="1">The sequence shown here is derived from an EMBL/GenBank/DDBJ whole genome shotgun (WGS) entry which is preliminary data.</text>
</comment>
<dbReference type="SUPFAM" id="SSF52980">
    <property type="entry name" value="Restriction endonuclease-like"/>
    <property type="match status" value="1"/>
</dbReference>
<sequence>MTLLDLIRTQDGLVRHDQARERGLSPAAIGRRVAAGEWLEIHPRVYLAATHDLTARARLRAAALWAGDDATLVGHAAAAWWGLTDRAVGTIEIAVGPGGGHRVPAGVHAVRRAADRPGRVLVDGVWVEHRASAALGAATTLGLVEGARLLDRALQQQRISVPSLRAALAAMGQRHGVVLARRLVGLAEGDARSEAERDAARSLTRAGIGGWTANLPVDLPGFGRVVIDIAFPAQRIAVEIDGWAFHRDVDRFRRDGLRQNEVVIGGWRVIRVSWYDLQATPGYLADAVRRALRAAAAA</sequence>